<name>A0A8C0Z8U0_CYACU</name>
<reference evidence="15" key="2">
    <citation type="submission" date="2025-09" db="UniProtKB">
        <authorList>
            <consortium name="Ensembl"/>
        </authorList>
    </citation>
    <scope>IDENTIFICATION</scope>
</reference>
<feature type="domain" description="C2H2-type" evidence="14">
    <location>
        <begin position="184"/>
        <end position="211"/>
    </location>
</feature>
<evidence type="ECO:0000313" key="16">
    <source>
        <dbReference type="Proteomes" id="UP000694410"/>
    </source>
</evidence>
<keyword evidence="16" id="KW-1185">Reference proteome</keyword>
<dbReference type="GO" id="GO:0005634">
    <property type="term" value="C:nucleus"/>
    <property type="evidence" value="ECO:0007669"/>
    <property type="project" value="UniProtKB-SubCell"/>
</dbReference>
<evidence type="ECO:0000256" key="11">
    <source>
        <dbReference type="ARBA" id="ARBA00023242"/>
    </source>
</evidence>
<evidence type="ECO:0000256" key="12">
    <source>
        <dbReference type="PROSITE-ProRule" id="PRU00042"/>
    </source>
</evidence>
<dbReference type="GO" id="GO:0000978">
    <property type="term" value="F:RNA polymerase II cis-regulatory region sequence-specific DNA binding"/>
    <property type="evidence" value="ECO:0007669"/>
    <property type="project" value="TreeGrafter"/>
</dbReference>
<feature type="domain" description="C2H2-type" evidence="14">
    <location>
        <begin position="212"/>
        <end position="239"/>
    </location>
</feature>
<dbReference type="FunFam" id="3.30.160.60:FF:000688">
    <property type="entry name" value="zinc finger protein 197 isoform X1"/>
    <property type="match status" value="1"/>
</dbReference>
<dbReference type="FunFam" id="3.30.160.60:FF:000490">
    <property type="entry name" value="Zinc finger protein 605"/>
    <property type="match status" value="1"/>
</dbReference>
<dbReference type="PROSITE" id="PS00028">
    <property type="entry name" value="ZINC_FINGER_C2H2_1"/>
    <property type="match status" value="4"/>
</dbReference>
<keyword evidence="8" id="KW-0805">Transcription regulation</keyword>
<evidence type="ECO:0000256" key="9">
    <source>
        <dbReference type="ARBA" id="ARBA00023125"/>
    </source>
</evidence>
<dbReference type="AlphaFoldDB" id="A0A8C0Z8U0"/>
<evidence type="ECO:0000256" key="3">
    <source>
        <dbReference type="ARBA" id="ARBA00022553"/>
    </source>
</evidence>
<dbReference type="InterPro" id="IPR036236">
    <property type="entry name" value="Znf_C2H2_sf"/>
</dbReference>
<keyword evidence="5" id="KW-0677">Repeat</keyword>
<dbReference type="SUPFAM" id="SSF57667">
    <property type="entry name" value="beta-beta-alpha zinc fingers"/>
    <property type="match status" value="3"/>
</dbReference>
<keyword evidence="11" id="KW-0539">Nucleus</keyword>
<evidence type="ECO:0000256" key="1">
    <source>
        <dbReference type="ARBA" id="ARBA00004123"/>
    </source>
</evidence>
<evidence type="ECO:0000256" key="10">
    <source>
        <dbReference type="ARBA" id="ARBA00023163"/>
    </source>
</evidence>
<evidence type="ECO:0000313" key="15">
    <source>
        <dbReference type="Ensembl" id="ENSCCEP00000002838.1"/>
    </source>
</evidence>
<evidence type="ECO:0000256" key="6">
    <source>
        <dbReference type="ARBA" id="ARBA00022771"/>
    </source>
</evidence>
<dbReference type="Gene3D" id="3.30.160.60">
    <property type="entry name" value="Classic Zinc Finger"/>
    <property type="match status" value="5"/>
</dbReference>
<dbReference type="FunFam" id="3.30.160.60:FF:000185">
    <property type="entry name" value="zinc finger protein 319"/>
    <property type="match status" value="1"/>
</dbReference>
<keyword evidence="7" id="KW-0862">Zinc</keyword>
<dbReference type="PANTHER" id="PTHR23226">
    <property type="entry name" value="ZINC FINGER AND SCAN DOMAIN-CONTAINING"/>
    <property type="match status" value="1"/>
</dbReference>
<dbReference type="Ensembl" id="ENSCCET00000004695.1">
    <property type="protein sequence ID" value="ENSCCEP00000002838.1"/>
    <property type="gene ID" value="ENSCCEG00000003146.1"/>
</dbReference>
<dbReference type="InterPro" id="IPR013087">
    <property type="entry name" value="Znf_C2H2_type"/>
</dbReference>
<evidence type="ECO:0000256" key="7">
    <source>
        <dbReference type="ARBA" id="ARBA00022833"/>
    </source>
</evidence>
<feature type="domain" description="C2H2-type" evidence="14">
    <location>
        <begin position="156"/>
        <end position="183"/>
    </location>
</feature>
<evidence type="ECO:0000256" key="13">
    <source>
        <dbReference type="SAM" id="MobiDB-lite"/>
    </source>
</evidence>
<keyword evidence="4" id="KW-0479">Metal-binding</keyword>
<dbReference type="PANTHER" id="PTHR23226:SF416">
    <property type="entry name" value="FI01424P"/>
    <property type="match status" value="1"/>
</dbReference>
<feature type="region of interest" description="Disordered" evidence="13">
    <location>
        <begin position="81"/>
        <end position="126"/>
    </location>
</feature>
<protein>
    <recommendedName>
        <fullName evidence="14">C2H2-type domain-containing protein</fullName>
    </recommendedName>
</protein>
<evidence type="ECO:0000256" key="2">
    <source>
        <dbReference type="ARBA" id="ARBA00006991"/>
    </source>
</evidence>
<evidence type="ECO:0000256" key="4">
    <source>
        <dbReference type="ARBA" id="ARBA00022723"/>
    </source>
</evidence>
<keyword evidence="10" id="KW-0804">Transcription</keyword>
<proteinExistence type="inferred from homology"/>
<comment type="similarity">
    <text evidence="2">Belongs to the krueppel C2H2-type zinc-finger protein family.</text>
</comment>
<keyword evidence="9" id="KW-0238">DNA-binding</keyword>
<dbReference type="Proteomes" id="UP000694410">
    <property type="component" value="Unplaced"/>
</dbReference>
<sequence length="279" mass="31647">RSCQRSPAGAQLHPCPCGGMLWDWAGRGRRQWVLGLGAGGEGKEKPDELGQGGTPQPKAVSCCFFPPNQEFSFPNCVQMEEEEKKPQRSRMRRGCKPSPGSCKEERSPQCQEHGQRSSRSSELGEKPHKCLECGKGFSYRSSLIRHQVTHTGEKPYECGKCGKSFRDIFGLMTHQVVHTGERPYTCLECGKNFGQSSSLWAHQRIHTGERPYECPQCGKRFQRSSTLIRHEQIHTDERPFRCPDCGKGFNRNSNLTLHRQRQWELLTLNPREAFASRAV</sequence>
<dbReference type="FunFam" id="3.30.160.60:FF:000540">
    <property type="entry name" value="zinc finger protein 263 isoform X1"/>
    <property type="match status" value="1"/>
</dbReference>
<dbReference type="FunFam" id="3.30.160.60:FF:002343">
    <property type="entry name" value="Zinc finger protein 33A"/>
    <property type="match status" value="1"/>
</dbReference>
<evidence type="ECO:0000259" key="14">
    <source>
        <dbReference type="PROSITE" id="PS50157"/>
    </source>
</evidence>
<dbReference type="PROSITE" id="PS50157">
    <property type="entry name" value="ZINC_FINGER_C2H2_2"/>
    <property type="match status" value="5"/>
</dbReference>
<keyword evidence="3" id="KW-0597">Phosphoprotein</keyword>
<feature type="domain" description="C2H2-type" evidence="14">
    <location>
        <begin position="128"/>
        <end position="155"/>
    </location>
</feature>
<accession>A0A8C0Z8U0</accession>
<organism evidence="15 16">
    <name type="scientific">Cyanistes caeruleus</name>
    <name type="common">Eurasian blue tit</name>
    <name type="synonym">Parus caeruleus</name>
    <dbReference type="NCBI Taxonomy" id="156563"/>
    <lineage>
        <taxon>Eukaryota</taxon>
        <taxon>Metazoa</taxon>
        <taxon>Chordata</taxon>
        <taxon>Craniata</taxon>
        <taxon>Vertebrata</taxon>
        <taxon>Euteleostomi</taxon>
        <taxon>Archelosauria</taxon>
        <taxon>Archosauria</taxon>
        <taxon>Dinosauria</taxon>
        <taxon>Saurischia</taxon>
        <taxon>Theropoda</taxon>
        <taxon>Coelurosauria</taxon>
        <taxon>Aves</taxon>
        <taxon>Neognathae</taxon>
        <taxon>Neoaves</taxon>
        <taxon>Telluraves</taxon>
        <taxon>Australaves</taxon>
        <taxon>Passeriformes</taxon>
        <taxon>Paridae</taxon>
        <taxon>Cyanistes</taxon>
    </lineage>
</organism>
<feature type="domain" description="C2H2-type" evidence="14">
    <location>
        <begin position="240"/>
        <end position="260"/>
    </location>
</feature>
<evidence type="ECO:0000256" key="5">
    <source>
        <dbReference type="ARBA" id="ARBA00022737"/>
    </source>
</evidence>
<dbReference type="SMART" id="SM00355">
    <property type="entry name" value="ZnF_C2H2"/>
    <property type="match status" value="5"/>
</dbReference>
<keyword evidence="6 12" id="KW-0863">Zinc-finger</keyword>
<reference evidence="15" key="1">
    <citation type="submission" date="2025-08" db="UniProtKB">
        <authorList>
            <consortium name="Ensembl"/>
        </authorList>
    </citation>
    <scope>IDENTIFICATION</scope>
</reference>
<dbReference type="GO" id="GO:0000981">
    <property type="term" value="F:DNA-binding transcription factor activity, RNA polymerase II-specific"/>
    <property type="evidence" value="ECO:0007669"/>
    <property type="project" value="TreeGrafter"/>
</dbReference>
<comment type="subcellular location">
    <subcellularLocation>
        <location evidence="1">Nucleus</location>
    </subcellularLocation>
</comment>
<dbReference type="GO" id="GO:0008270">
    <property type="term" value="F:zinc ion binding"/>
    <property type="evidence" value="ECO:0007669"/>
    <property type="project" value="UniProtKB-KW"/>
</dbReference>
<dbReference type="Pfam" id="PF00096">
    <property type="entry name" value="zf-C2H2"/>
    <property type="match status" value="5"/>
</dbReference>
<evidence type="ECO:0000256" key="8">
    <source>
        <dbReference type="ARBA" id="ARBA00023015"/>
    </source>
</evidence>
<feature type="compositionally biased region" description="Polar residues" evidence="13">
    <location>
        <begin position="108"/>
        <end position="121"/>
    </location>
</feature>